<keyword evidence="5 7" id="KW-1133">Transmembrane helix</keyword>
<organism evidence="9 10">
    <name type="scientific">Paenibacillus chartarius</name>
    <dbReference type="NCBI Taxonomy" id="747481"/>
    <lineage>
        <taxon>Bacteria</taxon>
        <taxon>Bacillati</taxon>
        <taxon>Bacillota</taxon>
        <taxon>Bacilli</taxon>
        <taxon>Bacillales</taxon>
        <taxon>Paenibacillaceae</taxon>
        <taxon>Paenibacillus</taxon>
    </lineage>
</organism>
<evidence type="ECO:0000256" key="1">
    <source>
        <dbReference type="ARBA" id="ARBA00004651"/>
    </source>
</evidence>
<dbReference type="EMBL" id="JBHLWN010000034">
    <property type="protein sequence ID" value="MFC0212755.1"/>
    <property type="molecule type" value="Genomic_DNA"/>
</dbReference>
<gene>
    <name evidence="9" type="ORF">ACFFK0_09795</name>
</gene>
<comment type="subcellular location">
    <subcellularLocation>
        <location evidence="1">Cell membrane</location>
        <topology evidence="1">Multi-pass membrane protein</topology>
    </subcellularLocation>
</comment>
<evidence type="ECO:0000313" key="9">
    <source>
        <dbReference type="EMBL" id="MFC0212755.1"/>
    </source>
</evidence>
<feature type="domain" description="YetF C-terminal" evidence="8">
    <location>
        <begin position="81"/>
        <end position="214"/>
    </location>
</feature>
<dbReference type="PANTHER" id="PTHR34582">
    <property type="entry name" value="UPF0702 TRANSMEMBRANE PROTEIN YCAP"/>
    <property type="match status" value="1"/>
</dbReference>
<evidence type="ECO:0000256" key="5">
    <source>
        <dbReference type="ARBA" id="ARBA00022989"/>
    </source>
</evidence>
<feature type="transmembrane region" description="Helical" evidence="7">
    <location>
        <begin position="58"/>
        <end position="76"/>
    </location>
</feature>
<accession>A0ABV6DJD0</accession>
<dbReference type="InterPro" id="IPR023090">
    <property type="entry name" value="UPF0702_alpha/beta_dom_sf"/>
</dbReference>
<evidence type="ECO:0000256" key="6">
    <source>
        <dbReference type="ARBA" id="ARBA00023136"/>
    </source>
</evidence>
<dbReference type="RefSeq" id="WP_377469978.1">
    <property type="nucleotide sequence ID" value="NZ_JBHLWN010000034.1"/>
</dbReference>
<reference evidence="9 10" key="1">
    <citation type="submission" date="2024-09" db="EMBL/GenBank/DDBJ databases">
        <authorList>
            <person name="Sun Q."/>
            <person name="Mori K."/>
        </authorList>
    </citation>
    <scope>NUCLEOTIDE SEQUENCE [LARGE SCALE GENOMIC DNA]</scope>
    <source>
        <strain evidence="9 10">CCM 7759</strain>
    </source>
</reference>
<keyword evidence="6 7" id="KW-0472">Membrane</keyword>
<feature type="transmembrane region" description="Helical" evidence="7">
    <location>
        <begin position="6"/>
        <end position="26"/>
    </location>
</feature>
<evidence type="ECO:0000256" key="4">
    <source>
        <dbReference type="ARBA" id="ARBA00022692"/>
    </source>
</evidence>
<evidence type="ECO:0000256" key="3">
    <source>
        <dbReference type="ARBA" id="ARBA00022475"/>
    </source>
</evidence>
<keyword evidence="4 7" id="KW-0812">Transmembrane</keyword>
<comment type="similarity">
    <text evidence="2">Belongs to the UPF0702 family.</text>
</comment>
<evidence type="ECO:0000313" key="10">
    <source>
        <dbReference type="Proteomes" id="UP001589776"/>
    </source>
</evidence>
<evidence type="ECO:0000256" key="2">
    <source>
        <dbReference type="ARBA" id="ARBA00006448"/>
    </source>
</evidence>
<dbReference type="InterPro" id="IPR007353">
    <property type="entry name" value="DUF421"/>
</dbReference>
<proteinExistence type="inferred from homology"/>
<dbReference type="Pfam" id="PF04239">
    <property type="entry name" value="DUF421"/>
    <property type="match status" value="1"/>
</dbReference>
<evidence type="ECO:0000256" key="7">
    <source>
        <dbReference type="SAM" id="Phobius"/>
    </source>
</evidence>
<protein>
    <submittedName>
        <fullName evidence="9">DUF421 domain-containing protein</fullName>
    </submittedName>
</protein>
<evidence type="ECO:0000259" key="8">
    <source>
        <dbReference type="Pfam" id="PF04239"/>
    </source>
</evidence>
<dbReference type="PANTHER" id="PTHR34582:SF7">
    <property type="entry name" value="UPF0702 TRANSMEMBRANE PROTEIN YDFS"/>
    <property type="match status" value="1"/>
</dbReference>
<dbReference type="Gene3D" id="3.30.240.20">
    <property type="entry name" value="bsu07140 like domains"/>
    <property type="match status" value="2"/>
</dbReference>
<dbReference type="Proteomes" id="UP001589776">
    <property type="component" value="Unassembled WGS sequence"/>
</dbReference>
<comment type="caution">
    <text evidence="9">The sequence shown here is derived from an EMBL/GenBank/DDBJ whole genome shotgun (WGS) entry which is preliminary data.</text>
</comment>
<sequence length="292" mass="32630">MPEWSMIIFRSLGAVVILFVVTRILGKKQISELTFFEYIMGITLGELAGFLSTDIEAHYLYGIIAMTIWFAVPLLAEKYTMKSKWLRNLMEGKGTVMIRNGKILEDNLRKERYTGGELLEQLRSKGVFKVADVEFAMLETDGQLSVLLKKEQQPLTAASLGLKLKPEQEPQCVIMEGIVSDQALAAAHKTRGWLEQELKRIGAQAEEVFMGQVDSNGQLTVDLYNDSNSKPASTPPTSSSADAELLQALKRCAEELERMAGQAERMEAQIRMDDCSKRMKSIVADMSPLLKT</sequence>
<keyword evidence="10" id="KW-1185">Reference proteome</keyword>
<keyword evidence="3" id="KW-1003">Cell membrane</keyword>
<name>A0ABV6DJD0_9BACL</name>